<feature type="domain" description="Amidohydrolase-related" evidence="1">
    <location>
        <begin position="5"/>
        <end position="244"/>
    </location>
</feature>
<dbReference type="SUPFAM" id="SSF51556">
    <property type="entry name" value="Metallo-dependent hydrolases"/>
    <property type="match status" value="1"/>
</dbReference>
<gene>
    <name evidence="2" type="ORF">ERL59_04090</name>
</gene>
<dbReference type="OrthoDB" id="9787654at2"/>
<keyword evidence="2" id="KW-0378">Hydrolase</keyword>
<proteinExistence type="predicted"/>
<dbReference type="InterPro" id="IPR006680">
    <property type="entry name" value="Amidohydro-rel"/>
</dbReference>
<accession>A0A6N9PYU6</accession>
<dbReference type="GO" id="GO:0016787">
    <property type="term" value="F:hydrolase activity"/>
    <property type="evidence" value="ECO:0007669"/>
    <property type="project" value="UniProtKB-KW"/>
</dbReference>
<dbReference type="RefSeq" id="WP_160644801.1">
    <property type="nucleotide sequence ID" value="NZ_SIJB01000009.1"/>
</dbReference>
<dbReference type="Gene3D" id="3.20.20.140">
    <property type="entry name" value="Metal-dependent hydrolases"/>
    <property type="match status" value="1"/>
</dbReference>
<evidence type="ECO:0000259" key="1">
    <source>
        <dbReference type="Pfam" id="PF04909"/>
    </source>
</evidence>
<comment type="caution">
    <text evidence="2">The sequence shown here is derived from an EMBL/GenBank/DDBJ whole genome shotgun (WGS) entry which is preliminary data.</text>
</comment>
<keyword evidence="3" id="KW-1185">Reference proteome</keyword>
<dbReference type="InterPro" id="IPR052358">
    <property type="entry name" value="Aro_Compnd_Degr_Hydrolases"/>
</dbReference>
<reference evidence="2 3" key="1">
    <citation type="submission" date="2019-01" db="EMBL/GenBank/DDBJ databases">
        <title>Chengkuizengella sp. nov., isolated from deep-sea sediment of East Pacific Ocean.</title>
        <authorList>
            <person name="Yang J."/>
            <person name="Lai Q."/>
            <person name="Shao Z."/>
        </authorList>
    </citation>
    <scope>NUCLEOTIDE SEQUENCE [LARGE SCALE GENOMIC DNA]</scope>
    <source>
        <strain evidence="2 3">YPA3-1-1</strain>
    </source>
</reference>
<evidence type="ECO:0000313" key="3">
    <source>
        <dbReference type="Proteomes" id="UP000448943"/>
    </source>
</evidence>
<dbReference type="Proteomes" id="UP000448943">
    <property type="component" value="Unassembled WGS sequence"/>
</dbReference>
<organism evidence="2 3">
    <name type="scientific">Chengkuizengella marina</name>
    <dbReference type="NCBI Taxonomy" id="2507566"/>
    <lineage>
        <taxon>Bacteria</taxon>
        <taxon>Bacillati</taxon>
        <taxon>Bacillota</taxon>
        <taxon>Bacilli</taxon>
        <taxon>Bacillales</taxon>
        <taxon>Paenibacillaceae</taxon>
        <taxon>Chengkuizengella</taxon>
    </lineage>
</organism>
<dbReference type="EMBL" id="SIJB01000009">
    <property type="protein sequence ID" value="NBI28137.1"/>
    <property type="molecule type" value="Genomic_DNA"/>
</dbReference>
<name>A0A6N9PYU6_9BACL</name>
<dbReference type="PANTHER" id="PTHR35563">
    <property type="entry name" value="BARREL METAL-DEPENDENT HYDROLASE, PUTATIVE (AFU_ORTHOLOGUE AFUA_1G16240)-RELATED"/>
    <property type="match status" value="1"/>
</dbReference>
<dbReference type="AlphaFoldDB" id="A0A6N9PYU6"/>
<evidence type="ECO:0000313" key="2">
    <source>
        <dbReference type="EMBL" id="NBI28137.1"/>
    </source>
</evidence>
<dbReference type="PANTHER" id="PTHR35563:SF2">
    <property type="entry name" value="BARREL METAL-DEPENDENT HYDROLASE, PUTATIVE (AFU_ORTHOLOGUE AFUA_1G16240)-RELATED"/>
    <property type="match status" value="1"/>
</dbReference>
<sequence>MKIFDSHLHIIDKRFPISPNQGYIPDYFSSKDYLKKVDKLNVVGGAIVSGSFQGFDQTYLVDALNTLGENFVGVTQLPFNTTDDEILRLNDIGVRALRFNVNRGGSEDISRLDYFARRVYELVNWHTELYINSNQLLEIKTIIENLPAVSIDHLGLSKSGFNDLLSFVDKGIKIKATGFGRIDFKPIEAIQSIYSLNPDALMFGTDLPSTRAKRPFHDTDVDIIINNLEEKQAKVLFKNAQKWYLK</sequence>
<dbReference type="Pfam" id="PF04909">
    <property type="entry name" value="Amidohydro_2"/>
    <property type="match status" value="1"/>
</dbReference>
<dbReference type="InterPro" id="IPR032466">
    <property type="entry name" value="Metal_Hydrolase"/>
</dbReference>
<protein>
    <submittedName>
        <fullName evidence="2">2-pyrone-4,6-dicarboxylate hydrolase</fullName>
    </submittedName>
</protein>